<dbReference type="RefSeq" id="WP_133736386.1">
    <property type="nucleotide sequence ID" value="NZ_SOAX01000004.1"/>
</dbReference>
<evidence type="ECO:0000256" key="1">
    <source>
        <dbReference type="SAM" id="SignalP"/>
    </source>
</evidence>
<dbReference type="SMART" id="SM00671">
    <property type="entry name" value="SEL1"/>
    <property type="match status" value="4"/>
</dbReference>
<dbReference type="Pfam" id="PF08238">
    <property type="entry name" value="Sel1"/>
    <property type="match status" value="4"/>
</dbReference>
<organism evidence="2 3">
    <name type="scientific">Halospina denitrificans</name>
    <dbReference type="NCBI Taxonomy" id="332522"/>
    <lineage>
        <taxon>Bacteria</taxon>
        <taxon>Pseudomonadati</taxon>
        <taxon>Pseudomonadota</taxon>
        <taxon>Gammaproteobacteria</taxon>
        <taxon>Halospina</taxon>
    </lineage>
</organism>
<evidence type="ECO:0000313" key="3">
    <source>
        <dbReference type="Proteomes" id="UP000295830"/>
    </source>
</evidence>
<name>A0A4R7JSV5_9GAMM</name>
<dbReference type="PANTHER" id="PTHR11102:SF160">
    <property type="entry name" value="ERAD-ASSOCIATED E3 UBIQUITIN-PROTEIN LIGASE COMPONENT HRD3"/>
    <property type="match status" value="1"/>
</dbReference>
<gene>
    <name evidence="2" type="ORF">DES49_2149</name>
</gene>
<keyword evidence="3" id="KW-1185">Reference proteome</keyword>
<keyword evidence="1" id="KW-0732">Signal</keyword>
<evidence type="ECO:0008006" key="4">
    <source>
        <dbReference type="Google" id="ProtNLM"/>
    </source>
</evidence>
<dbReference type="AlphaFoldDB" id="A0A4R7JSV5"/>
<dbReference type="Gene3D" id="1.25.40.10">
    <property type="entry name" value="Tetratricopeptide repeat domain"/>
    <property type="match status" value="2"/>
</dbReference>
<accession>A0A4R7JSV5</accession>
<dbReference type="InterPro" id="IPR011990">
    <property type="entry name" value="TPR-like_helical_dom_sf"/>
</dbReference>
<feature type="signal peptide" evidence="1">
    <location>
        <begin position="1"/>
        <end position="17"/>
    </location>
</feature>
<dbReference type="InterPro" id="IPR050767">
    <property type="entry name" value="Sel1_AlgK"/>
</dbReference>
<dbReference type="SUPFAM" id="SSF81901">
    <property type="entry name" value="HCP-like"/>
    <property type="match status" value="2"/>
</dbReference>
<proteinExistence type="predicted"/>
<feature type="chain" id="PRO_5020391533" description="TPR repeat protein" evidence="1">
    <location>
        <begin position="18"/>
        <end position="287"/>
    </location>
</feature>
<dbReference type="PANTHER" id="PTHR11102">
    <property type="entry name" value="SEL-1-LIKE PROTEIN"/>
    <property type="match status" value="1"/>
</dbReference>
<comment type="caution">
    <text evidence="2">The sequence shown here is derived from an EMBL/GenBank/DDBJ whole genome shotgun (WGS) entry which is preliminary data.</text>
</comment>
<sequence length="287" mass="31927">MRKTSLIIATLLLTACAAPTLKEANQAREAGNPKEAAEIYGRLASAGSAQAKLQLYKLYQETGIGLDSDRAARDTLELVANEDGLPEAQYRLGRILREEREFEAAESQLEKAADAGYQPAVEYLDTHGELLRREVRVARSSPDRQKHLGDDLYQGRNGLEKDAARAAYWYERSAERGHPGAQTMLGYLYYQGDGVEQDYGRAFEWYKEAALQGHAGSQASLGYLYGEGRGVERNLKQAYAWSTLAAENGSDRGSKNQQIYLDAMDNDERLESLNAIRRIEKMIHGGN</sequence>
<dbReference type="EMBL" id="SOAX01000004">
    <property type="protein sequence ID" value="TDT40383.1"/>
    <property type="molecule type" value="Genomic_DNA"/>
</dbReference>
<protein>
    <recommendedName>
        <fullName evidence="4">TPR repeat protein</fullName>
    </recommendedName>
</protein>
<dbReference type="PROSITE" id="PS51257">
    <property type="entry name" value="PROKAR_LIPOPROTEIN"/>
    <property type="match status" value="1"/>
</dbReference>
<reference evidence="2 3" key="1">
    <citation type="submission" date="2019-03" db="EMBL/GenBank/DDBJ databases">
        <title>Genomic Encyclopedia of Type Strains, Phase IV (KMG-IV): sequencing the most valuable type-strain genomes for metagenomic binning, comparative biology and taxonomic classification.</title>
        <authorList>
            <person name="Goeker M."/>
        </authorList>
    </citation>
    <scope>NUCLEOTIDE SEQUENCE [LARGE SCALE GENOMIC DNA]</scope>
    <source>
        <strain evidence="2 3">DSM 15505</strain>
    </source>
</reference>
<dbReference type="OrthoDB" id="8561742at2"/>
<evidence type="ECO:0000313" key="2">
    <source>
        <dbReference type="EMBL" id="TDT40383.1"/>
    </source>
</evidence>
<dbReference type="Proteomes" id="UP000295830">
    <property type="component" value="Unassembled WGS sequence"/>
</dbReference>
<dbReference type="InterPro" id="IPR006597">
    <property type="entry name" value="Sel1-like"/>
</dbReference>